<evidence type="ECO:0000259" key="1">
    <source>
        <dbReference type="Pfam" id="PF13986"/>
    </source>
</evidence>
<feature type="domain" description="DUF4224" evidence="1">
    <location>
        <begin position="5"/>
        <end position="49"/>
    </location>
</feature>
<sequence length="73" mass="8423">MTDDILTNDAIRKLTGYKQPKKQCAWLASAGIWFKEDRNGYPRTTWNHVNNPIALRMVPDVKTELNTPNFDAM</sequence>
<dbReference type="RefSeq" id="WP_032619466.1">
    <property type="nucleotide sequence ID" value="NZ_JAKMII010000001.1"/>
</dbReference>
<dbReference type="AlphaFoldDB" id="A0AA42PPW3"/>
<accession>A0AA42PPW3</accession>
<evidence type="ECO:0000313" key="2">
    <source>
        <dbReference type="EMBL" id="MDH1318619.1"/>
    </source>
</evidence>
<proteinExistence type="predicted"/>
<organism evidence="2 3">
    <name type="scientific">Enterobacter bugandensis</name>
    <dbReference type="NCBI Taxonomy" id="881260"/>
    <lineage>
        <taxon>Bacteria</taxon>
        <taxon>Pseudomonadati</taxon>
        <taxon>Pseudomonadota</taxon>
        <taxon>Gammaproteobacteria</taxon>
        <taxon>Enterobacterales</taxon>
        <taxon>Enterobacteriaceae</taxon>
        <taxon>Enterobacter</taxon>
    </lineage>
</organism>
<reference evidence="2" key="1">
    <citation type="submission" date="2022-09" db="EMBL/GenBank/DDBJ databases">
        <title>Intensive care unit water sources are persistently colonized with multi-drug resistant bacteria and are the site of extensive horizontal gene transfer of antibiotic resistance genes.</title>
        <authorList>
            <person name="Diorio-Toth L."/>
        </authorList>
    </citation>
    <scope>NUCLEOTIDE SEQUENCE</scope>
    <source>
        <strain evidence="2">GD03936</strain>
    </source>
</reference>
<protein>
    <submittedName>
        <fullName evidence="2">DUF4224 domain-containing protein</fullName>
    </submittedName>
</protein>
<comment type="caution">
    <text evidence="2">The sequence shown here is derived from an EMBL/GenBank/DDBJ whole genome shotgun (WGS) entry which is preliminary data.</text>
</comment>
<evidence type="ECO:0000313" key="3">
    <source>
        <dbReference type="Proteomes" id="UP001158416"/>
    </source>
</evidence>
<name>A0AA42PPW3_9ENTR</name>
<dbReference type="InterPro" id="IPR025319">
    <property type="entry name" value="DUF4224"/>
</dbReference>
<gene>
    <name evidence="2" type="ORF">N5C39_09595</name>
</gene>
<dbReference type="EMBL" id="JAOCAP010000003">
    <property type="protein sequence ID" value="MDH1318619.1"/>
    <property type="molecule type" value="Genomic_DNA"/>
</dbReference>
<dbReference type="Proteomes" id="UP001158416">
    <property type="component" value="Unassembled WGS sequence"/>
</dbReference>
<dbReference type="Pfam" id="PF13986">
    <property type="entry name" value="DUF4224"/>
    <property type="match status" value="1"/>
</dbReference>